<reference evidence="3 4" key="1">
    <citation type="journal article" date="2020" name="ISME J.">
        <title>Comparative genomics reveals insights into cyanobacterial evolution and habitat adaptation.</title>
        <authorList>
            <person name="Chen M.Y."/>
            <person name="Teng W.K."/>
            <person name="Zhao L."/>
            <person name="Hu C.X."/>
            <person name="Zhou Y.K."/>
            <person name="Han B.P."/>
            <person name="Song L.R."/>
            <person name="Shu W.S."/>
        </authorList>
    </citation>
    <scope>NUCLEOTIDE SEQUENCE [LARGE SCALE GENOMIC DNA]</scope>
    <source>
        <strain evidence="3 4">FACHB-248</strain>
    </source>
</reference>
<feature type="compositionally biased region" description="Polar residues" evidence="2">
    <location>
        <begin position="162"/>
        <end position="176"/>
    </location>
</feature>
<evidence type="ECO:0000313" key="4">
    <source>
        <dbReference type="Proteomes" id="UP000660380"/>
    </source>
</evidence>
<feature type="compositionally biased region" description="Acidic residues" evidence="2">
    <location>
        <begin position="193"/>
        <end position="208"/>
    </location>
</feature>
<dbReference type="EMBL" id="JACJTA010000006">
    <property type="protein sequence ID" value="MBD2603817.1"/>
    <property type="molecule type" value="Genomic_DNA"/>
</dbReference>
<dbReference type="Proteomes" id="UP000660380">
    <property type="component" value="Unassembled WGS sequence"/>
</dbReference>
<proteinExistence type="predicted"/>
<feature type="region of interest" description="Disordered" evidence="2">
    <location>
        <begin position="721"/>
        <end position="756"/>
    </location>
</feature>
<evidence type="ECO:0000256" key="2">
    <source>
        <dbReference type="SAM" id="MobiDB-lite"/>
    </source>
</evidence>
<evidence type="ECO:0000256" key="1">
    <source>
        <dbReference type="SAM" id="Coils"/>
    </source>
</evidence>
<sequence length="756" mass="84736">MAYTATSKKRQWQNLTDTRKLRHIENTLDKAIAAMQEEGDIESLEDFKDFVEEYSEQSGKAAIAVELCTEPGSDEIKGFRFYLTKDPSQRTSGKYLIKNLGNATSKDEDYFTPSNVMEMLGIEAEDSNNLDLDEEDEDLDLNNDLDDLEEDLLHEEEETTPRRSINKQSNNRSQPKPASKAAKRTAKPQVAEAGEDDVNPEELLEDDEVHSAKPKNQNKPAARSVTKPQRKNRETEADSNDQKSMSAKDLADNLAEEASRFSANAATKGGELNGINEVGLAGQLTSLGIVLGTKSIAWLDELLEQIKQQGEEKRLEDILKNLEEKDARIGKLFKRIASFVESTPESELPEELAPFAEIFKSENRQSETLADNPIASAATQVGEKIDKLGSQLDPEYKSQPLQLDKNAPISEQLDQIEKYLNKLSQRLDRLEAIVNELEEKLVSKAQTQSRPTEAAVGEDAVPAAKLEVERASSPPTELKVSKQKSTVVNKSTDALETDDEDLDEEELHTTQEKFSSNGNRETDEPEDILEQIVVQRKVQQQREACAESLVNFAAVTAQITQQSPQEGIPLTGGSTLFVEGQNDQLSFTLKSNNGQELFAGTKKDKQWNVHSDNLNPDEKNHILNLPQSSEDYAIKASAQALVEKFEETFPKRFNGEKEPTFTWKENKQPKYEFEILSLKGLKVLQGFDPRKGDEQVFEAVLVDGQPPDIRKCRIPIEEMESLLGEPEAARSQPSQNGRDVKKLERQEQQKKDEMQA</sequence>
<name>A0ABR8GKT3_9CYAN</name>
<comment type="caution">
    <text evidence="3">The sequence shown here is derived from an EMBL/GenBank/DDBJ whole genome shotgun (WGS) entry which is preliminary data.</text>
</comment>
<keyword evidence="4" id="KW-1185">Reference proteome</keyword>
<accession>A0ABR8GKT3</accession>
<evidence type="ECO:0000313" key="3">
    <source>
        <dbReference type="EMBL" id="MBD2603817.1"/>
    </source>
</evidence>
<keyword evidence="1" id="KW-0175">Coiled coil</keyword>
<dbReference type="RefSeq" id="WP_029630441.1">
    <property type="nucleotide sequence ID" value="NZ_JACJTA010000006.1"/>
</dbReference>
<gene>
    <name evidence="3" type="ORF">H6G81_04535</name>
</gene>
<feature type="compositionally biased region" description="Basic and acidic residues" evidence="2">
    <location>
        <begin position="738"/>
        <end position="756"/>
    </location>
</feature>
<feature type="region of interest" description="Disordered" evidence="2">
    <location>
        <begin position="469"/>
        <end position="524"/>
    </location>
</feature>
<protein>
    <submittedName>
        <fullName evidence="3">Uncharacterized protein</fullName>
    </submittedName>
</protein>
<organism evidence="3 4">
    <name type="scientific">Scytonema hofmannii FACHB-248</name>
    <dbReference type="NCBI Taxonomy" id="1842502"/>
    <lineage>
        <taxon>Bacteria</taxon>
        <taxon>Bacillati</taxon>
        <taxon>Cyanobacteriota</taxon>
        <taxon>Cyanophyceae</taxon>
        <taxon>Nostocales</taxon>
        <taxon>Scytonemataceae</taxon>
        <taxon>Scytonema</taxon>
    </lineage>
</organism>
<feature type="compositionally biased region" description="Acidic residues" evidence="2">
    <location>
        <begin position="495"/>
        <end position="506"/>
    </location>
</feature>
<feature type="coiled-coil region" evidence="1">
    <location>
        <begin position="413"/>
        <end position="447"/>
    </location>
</feature>
<feature type="region of interest" description="Disordered" evidence="2">
    <location>
        <begin position="154"/>
        <end position="250"/>
    </location>
</feature>